<comment type="subcellular location">
    <subcellularLocation>
        <location evidence="5">Cytoplasm</location>
    </subcellularLocation>
</comment>
<dbReference type="InterPro" id="IPR005227">
    <property type="entry name" value="YqgF"/>
</dbReference>
<dbReference type="NCBIfam" id="TIGR00250">
    <property type="entry name" value="RNAse_H_YqgF"/>
    <property type="match status" value="1"/>
</dbReference>
<evidence type="ECO:0000259" key="6">
    <source>
        <dbReference type="SMART" id="SM00732"/>
    </source>
</evidence>
<dbReference type="CDD" id="cd16964">
    <property type="entry name" value="YqgF"/>
    <property type="match status" value="1"/>
</dbReference>
<dbReference type="Proteomes" id="UP000184032">
    <property type="component" value="Unassembled WGS sequence"/>
</dbReference>
<dbReference type="InterPro" id="IPR012337">
    <property type="entry name" value="RNaseH-like_sf"/>
</dbReference>
<evidence type="ECO:0000256" key="5">
    <source>
        <dbReference type="HAMAP-Rule" id="MF_00651"/>
    </source>
</evidence>
<evidence type="ECO:0000313" key="7">
    <source>
        <dbReference type="EMBL" id="SHG91076.1"/>
    </source>
</evidence>
<dbReference type="PANTHER" id="PTHR33317">
    <property type="entry name" value="POLYNUCLEOTIDYL TRANSFERASE, RIBONUCLEASE H-LIKE SUPERFAMILY PROTEIN"/>
    <property type="match status" value="1"/>
</dbReference>
<accession>A0A1M5NNF2</accession>
<dbReference type="Pfam" id="PF03652">
    <property type="entry name" value="RuvX"/>
    <property type="match status" value="1"/>
</dbReference>
<dbReference type="PANTHER" id="PTHR33317:SF4">
    <property type="entry name" value="POLYNUCLEOTIDYL TRANSFERASE, RIBONUCLEASE H-LIKE SUPERFAMILY PROTEIN"/>
    <property type="match status" value="1"/>
</dbReference>
<reference evidence="7 8" key="1">
    <citation type="submission" date="2016-11" db="EMBL/GenBank/DDBJ databases">
        <authorList>
            <person name="Jaros S."/>
            <person name="Januszkiewicz K."/>
            <person name="Wedrychowicz H."/>
        </authorList>
    </citation>
    <scope>NUCLEOTIDE SEQUENCE [LARGE SCALE GENOMIC DNA]</scope>
    <source>
        <strain evidence="7 8">DSM 21120</strain>
    </source>
</reference>
<evidence type="ECO:0000256" key="1">
    <source>
        <dbReference type="ARBA" id="ARBA00022490"/>
    </source>
</evidence>
<name>A0A1M5NNF2_9FIRM</name>
<dbReference type="GO" id="GO:0016788">
    <property type="term" value="F:hydrolase activity, acting on ester bonds"/>
    <property type="evidence" value="ECO:0007669"/>
    <property type="project" value="UniProtKB-UniRule"/>
</dbReference>
<dbReference type="AlphaFoldDB" id="A0A1M5NNF2"/>
<comment type="function">
    <text evidence="5">Could be a nuclease involved in processing of the 5'-end of pre-16S rRNA.</text>
</comment>
<dbReference type="Gene3D" id="3.30.420.140">
    <property type="entry name" value="YqgF/RNase H-like domain"/>
    <property type="match status" value="1"/>
</dbReference>
<proteinExistence type="inferred from homology"/>
<comment type="similarity">
    <text evidence="5">Belongs to the YqgF HJR family.</text>
</comment>
<dbReference type="InterPro" id="IPR037027">
    <property type="entry name" value="YqgF/RNaseH-like_dom_sf"/>
</dbReference>
<dbReference type="GO" id="GO:0005829">
    <property type="term" value="C:cytosol"/>
    <property type="evidence" value="ECO:0007669"/>
    <property type="project" value="TreeGrafter"/>
</dbReference>
<dbReference type="GO" id="GO:0004518">
    <property type="term" value="F:nuclease activity"/>
    <property type="evidence" value="ECO:0007669"/>
    <property type="project" value="UniProtKB-KW"/>
</dbReference>
<keyword evidence="3 5" id="KW-0540">Nuclease</keyword>
<evidence type="ECO:0000256" key="4">
    <source>
        <dbReference type="ARBA" id="ARBA00022801"/>
    </source>
</evidence>
<dbReference type="SUPFAM" id="SSF53098">
    <property type="entry name" value="Ribonuclease H-like"/>
    <property type="match status" value="1"/>
</dbReference>
<sequence length="142" mass="16236">MVNIKRVLGLDVGDKWIGVAISDSLGLIAQTLKTIKRETSKQTLEEISKIISEYEIEKVVVGLPKNMNNTIGPQGEKTMKFASRLSRKYEIEIIYIDERMSSISAERVLIEADVRRENRKKYIDQIAATYILQTYLDGLKEK</sequence>
<dbReference type="GO" id="GO:0000967">
    <property type="term" value="P:rRNA 5'-end processing"/>
    <property type="evidence" value="ECO:0007669"/>
    <property type="project" value="UniProtKB-UniRule"/>
</dbReference>
<keyword evidence="1 5" id="KW-0963">Cytoplasm</keyword>
<protein>
    <recommendedName>
        <fullName evidence="5">Putative pre-16S rRNA nuclease</fullName>
        <ecNumber evidence="5">3.1.-.-</ecNumber>
    </recommendedName>
</protein>
<feature type="domain" description="YqgF/RNase H-like" evidence="6">
    <location>
        <begin position="5"/>
        <end position="105"/>
    </location>
</feature>
<dbReference type="HAMAP" id="MF_00651">
    <property type="entry name" value="Nuclease_YqgF"/>
    <property type="match status" value="1"/>
</dbReference>
<keyword evidence="4 5" id="KW-0378">Hydrolase</keyword>
<dbReference type="EMBL" id="FQXI01000001">
    <property type="protein sequence ID" value="SHG91076.1"/>
    <property type="molecule type" value="Genomic_DNA"/>
</dbReference>
<keyword evidence="2 5" id="KW-0690">Ribosome biogenesis</keyword>
<dbReference type="EC" id="3.1.-.-" evidence="5"/>
<dbReference type="STRING" id="1120995.SAMN02745245_00012"/>
<evidence type="ECO:0000256" key="3">
    <source>
        <dbReference type="ARBA" id="ARBA00022722"/>
    </source>
</evidence>
<gene>
    <name evidence="7" type="ORF">SAMN02745245_00012</name>
</gene>
<keyword evidence="8" id="KW-1185">Reference proteome</keyword>
<evidence type="ECO:0000313" key="8">
    <source>
        <dbReference type="Proteomes" id="UP000184032"/>
    </source>
</evidence>
<dbReference type="SMART" id="SM00732">
    <property type="entry name" value="YqgFc"/>
    <property type="match status" value="1"/>
</dbReference>
<dbReference type="InterPro" id="IPR006641">
    <property type="entry name" value="YqgF/RNaseH-like_dom"/>
</dbReference>
<evidence type="ECO:0000256" key="2">
    <source>
        <dbReference type="ARBA" id="ARBA00022517"/>
    </source>
</evidence>
<organism evidence="7 8">
    <name type="scientific">Anaerosphaera aminiphila DSM 21120</name>
    <dbReference type="NCBI Taxonomy" id="1120995"/>
    <lineage>
        <taxon>Bacteria</taxon>
        <taxon>Bacillati</taxon>
        <taxon>Bacillota</taxon>
        <taxon>Tissierellia</taxon>
        <taxon>Tissierellales</taxon>
        <taxon>Peptoniphilaceae</taxon>
        <taxon>Anaerosphaera</taxon>
    </lineage>
</organism>